<keyword evidence="12" id="KW-1185">Reference proteome</keyword>
<dbReference type="InterPro" id="IPR017871">
    <property type="entry name" value="ABC_transporter-like_CS"/>
</dbReference>
<keyword evidence="8" id="KW-0046">Antibiotic resistance</keyword>
<keyword evidence="3" id="KW-1003">Cell membrane</keyword>
<dbReference type="GO" id="GO:0046677">
    <property type="term" value="P:response to antibiotic"/>
    <property type="evidence" value="ECO:0007669"/>
    <property type="project" value="UniProtKB-KW"/>
</dbReference>
<dbReference type="InterPro" id="IPR027417">
    <property type="entry name" value="P-loop_NTPase"/>
</dbReference>
<dbReference type="Gene3D" id="3.40.50.300">
    <property type="entry name" value="P-loop containing nucleotide triphosphate hydrolases"/>
    <property type="match status" value="1"/>
</dbReference>
<evidence type="ECO:0000256" key="5">
    <source>
        <dbReference type="ARBA" id="ARBA00022840"/>
    </source>
</evidence>
<evidence type="ECO:0000259" key="10">
    <source>
        <dbReference type="PROSITE" id="PS50893"/>
    </source>
</evidence>
<dbReference type="GO" id="GO:0005886">
    <property type="term" value="C:plasma membrane"/>
    <property type="evidence" value="ECO:0007669"/>
    <property type="project" value="UniProtKB-SubCell"/>
</dbReference>
<dbReference type="GO" id="GO:0043215">
    <property type="term" value="P:daunorubicin transport"/>
    <property type="evidence" value="ECO:0007669"/>
    <property type="project" value="InterPro"/>
</dbReference>
<comment type="similarity">
    <text evidence="9">Belongs to the ABC transporter superfamily. Drug exporter-1 (DrugE1) (TC 3.A.1.105) family.</text>
</comment>
<keyword evidence="5 11" id="KW-0067">ATP-binding</keyword>
<protein>
    <submittedName>
        <fullName evidence="11">ATP-binding cassette domain-containing protein</fullName>
    </submittedName>
</protein>
<name>A0A6I4NYA4_9MICO</name>
<gene>
    <name evidence="11" type="ORF">GB864_12150</name>
</gene>
<dbReference type="GO" id="GO:0016887">
    <property type="term" value="F:ATP hydrolysis activity"/>
    <property type="evidence" value="ECO:0007669"/>
    <property type="project" value="InterPro"/>
</dbReference>
<keyword evidence="4" id="KW-0547">Nucleotide-binding</keyword>
<feature type="domain" description="ABC transporter" evidence="10">
    <location>
        <begin position="5"/>
        <end position="235"/>
    </location>
</feature>
<dbReference type="RefSeq" id="WP_160425413.1">
    <property type="nucleotide sequence ID" value="NZ_WSTA01000054.1"/>
</dbReference>
<dbReference type="PANTHER" id="PTHR42711">
    <property type="entry name" value="ABC TRANSPORTER ATP-BINDING PROTEIN"/>
    <property type="match status" value="1"/>
</dbReference>
<keyword evidence="7" id="KW-0472">Membrane</keyword>
<evidence type="ECO:0000256" key="2">
    <source>
        <dbReference type="ARBA" id="ARBA00022448"/>
    </source>
</evidence>
<keyword evidence="2" id="KW-0813">Transport</keyword>
<dbReference type="GO" id="GO:1900753">
    <property type="term" value="P:doxorubicin transport"/>
    <property type="evidence" value="ECO:0007669"/>
    <property type="project" value="InterPro"/>
</dbReference>
<dbReference type="NCBIfam" id="TIGR01188">
    <property type="entry name" value="drrA"/>
    <property type="match status" value="1"/>
</dbReference>
<evidence type="ECO:0000256" key="9">
    <source>
        <dbReference type="ARBA" id="ARBA00049985"/>
    </source>
</evidence>
<evidence type="ECO:0000256" key="3">
    <source>
        <dbReference type="ARBA" id="ARBA00022475"/>
    </source>
</evidence>
<dbReference type="SMART" id="SM00382">
    <property type="entry name" value="AAA"/>
    <property type="match status" value="1"/>
</dbReference>
<dbReference type="Proteomes" id="UP000438182">
    <property type="component" value="Unassembled WGS sequence"/>
</dbReference>
<evidence type="ECO:0000256" key="4">
    <source>
        <dbReference type="ARBA" id="ARBA00022741"/>
    </source>
</evidence>
<dbReference type="InterPro" id="IPR003593">
    <property type="entry name" value="AAA+_ATPase"/>
</dbReference>
<evidence type="ECO:0000256" key="6">
    <source>
        <dbReference type="ARBA" id="ARBA00022967"/>
    </source>
</evidence>
<evidence type="ECO:0000256" key="8">
    <source>
        <dbReference type="ARBA" id="ARBA00023251"/>
    </source>
</evidence>
<dbReference type="InterPro" id="IPR003439">
    <property type="entry name" value="ABC_transporter-like_ATP-bd"/>
</dbReference>
<dbReference type="Pfam" id="PF00005">
    <property type="entry name" value="ABC_tran"/>
    <property type="match status" value="1"/>
</dbReference>
<proteinExistence type="inferred from homology"/>
<keyword evidence="6" id="KW-1278">Translocase</keyword>
<dbReference type="PROSITE" id="PS00211">
    <property type="entry name" value="ABC_TRANSPORTER_1"/>
    <property type="match status" value="1"/>
</dbReference>
<evidence type="ECO:0000313" key="12">
    <source>
        <dbReference type="Proteomes" id="UP000438182"/>
    </source>
</evidence>
<dbReference type="AlphaFoldDB" id="A0A6I4NYA4"/>
<dbReference type="SUPFAM" id="SSF52540">
    <property type="entry name" value="P-loop containing nucleoside triphosphate hydrolases"/>
    <property type="match status" value="1"/>
</dbReference>
<dbReference type="FunFam" id="3.40.50.300:FF:000589">
    <property type="entry name" value="ABC transporter, ATP-binding subunit"/>
    <property type="match status" value="1"/>
</dbReference>
<sequence length="303" mass="32260">MSPIIDVRALAKRYGRTVVLDGLSFTVEPGEIFGLLGPNGAGKTTTIEILTTLVRPDGGSATIDGVDVVRGPADVRRRIAVSGQSAAVDARLTGAENLRLLARLSALGRRETERRTTELLERFDLVEAAGRQVGTYSGGMRRRLDLALSLIVPPRVLFLDEPTTGLDPVSRRELWESIRSLADGGTTVLLTTQYLDEADRLADRIAVLDGGRAVALGTPAELKSRVGGTSVQLRDPDGELLAELPTDGSLHGLREAIDELDRRGARGSIALREPTLDDVYDALVGAGRAERPAEPALAEGVAS</sequence>
<dbReference type="EMBL" id="WSTA01000054">
    <property type="protein sequence ID" value="MWB99296.1"/>
    <property type="molecule type" value="Genomic_DNA"/>
</dbReference>
<comment type="subcellular location">
    <subcellularLocation>
        <location evidence="1">Cell membrane</location>
        <topology evidence="1">Peripheral membrane protein</topology>
        <orientation evidence="1">Cytoplasmic side</orientation>
    </subcellularLocation>
</comment>
<reference evidence="11 12" key="1">
    <citation type="submission" date="2019-12" db="EMBL/GenBank/DDBJ databases">
        <authorList>
            <person name="Kim Y.S."/>
        </authorList>
    </citation>
    <scope>NUCLEOTIDE SEQUENCE [LARGE SCALE GENOMIC DNA]</scope>
    <source>
        <strain evidence="11 12">MMS17-SY077</strain>
    </source>
</reference>
<dbReference type="InterPro" id="IPR005894">
    <property type="entry name" value="DrrA"/>
</dbReference>
<evidence type="ECO:0000313" key="11">
    <source>
        <dbReference type="EMBL" id="MWB99296.1"/>
    </source>
</evidence>
<dbReference type="GO" id="GO:0005524">
    <property type="term" value="F:ATP binding"/>
    <property type="evidence" value="ECO:0007669"/>
    <property type="project" value="UniProtKB-KW"/>
</dbReference>
<dbReference type="PROSITE" id="PS50893">
    <property type="entry name" value="ABC_TRANSPORTER_2"/>
    <property type="match status" value="1"/>
</dbReference>
<organism evidence="11 12">
    <name type="scientific">Agromyces seonyuensis</name>
    <dbReference type="NCBI Taxonomy" id="2662446"/>
    <lineage>
        <taxon>Bacteria</taxon>
        <taxon>Bacillati</taxon>
        <taxon>Actinomycetota</taxon>
        <taxon>Actinomycetes</taxon>
        <taxon>Micrococcales</taxon>
        <taxon>Microbacteriaceae</taxon>
        <taxon>Agromyces</taxon>
    </lineage>
</organism>
<comment type="caution">
    <text evidence="11">The sequence shown here is derived from an EMBL/GenBank/DDBJ whole genome shotgun (WGS) entry which is preliminary data.</text>
</comment>
<evidence type="ECO:0000256" key="7">
    <source>
        <dbReference type="ARBA" id="ARBA00023136"/>
    </source>
</evidence>
<evidence type="ECO:0000256" key="1">
    <source>
        <dbReference type="ARBA" id="ARBA00004413"/>
    </source>
</evidence>
<accession>A0A6I4NYA4</accession>
<dbReference type="InterPro" id="IPR050763">
    <property type="entry name" value="ABC_transporter_ATP-binding"/>
</dbReference>
<dbReference type="PANTHER" id="PTHR42711:SF19">
    <property type="entry name" value="DOXORUBICIN RESISTANCE ATP-BINDING PROTEIN DRRA"/>
    <property type="match status" value="1"/>
</dbReference>